<protein>
    <submittedName>
        <fullName evidence="1">Uncharacterized protein</fullName>
    </submittedName>
</protein>
<dbReference type="Proteomes" id="UP001055879">
    <property type="component" value="Linkage Group LG01"/>
</dbReference>
<gene>
    <name evidence="1" type="ORF">L6452_03962</name>
</gene>
<name>A0ACB9FNC1_ARCLA</name>
<dbReference type="EMBL" id="CM042047">
    <property type="protein sequence ID" value="KAI3772769.1"/>
    <property type="molecule type" value="Genomic_DNA"/>
</dbReference>
<comment type="caution">
    <text evidence="1">The sequence shown here is derived from an EMBL/GenBank/DDBJ whole genome shotgun (WGS) entry which is preliminary data.</text>
</comment>
<sequence length="294" mass="33158">MMLIYIPNVMQCYGAWYGSIPGLKVLVPCSSEDARGFLKAAIRDPDLGIFFCLMMALIVLTATDSIRCLKWVSGLFCLLVYWSKSSPITRATLGRIINVIGEPIDERGDIKTDHYLPIHREAPAFVEQATEQQILVLLLESRLSISFLHIKGEERLDLVVGGTETAASTLEWAMSELIKQPHLIKKATEELNMAIGKERWMEEDDFPNLPFIDSILKETMRVHPMAVLLVPHLALQDCKVAMSNFSVFSADFFRQVFQTILSHKQIINNPLISSYTYDRATEALLHRRTGTSVA</sequence>
<evidence type="ECO:0000313" key="2">
    <source>
        <dbReference type="Proteomes" id="UP001055879"/>
    </source>
</evidence>
<reference evidence="1 2" key="2">
    <citation type="journal article" date="2022" name="Mol. Ecol. Resour.">
        <title>The genomes of chicory, endive, great burdock and yacon provide insights into Asteraceae paleo-polyploidization history and plant inulin production.</title>
        <authorList>
            <person name="Fan W."/>
            <person name="Wang S."/>
            <person name="Wang H."/>
            <person name="Wang A."/>
            <person name="Jiang F."/>
            <person name="Liu H."/>
            <person name="Zhao H."/>
            <person name="Xu D."/>
            <person name="Zhang Y."/>
        </authorList>
    </citation>
    <scope>NUCLEOTIDE SEQUENCE [LARGE SCALE GENOMIC DNA]</scope>
    <source>
        <strain evidence="2">cv. Niubang</strain>
    </source>
</reference>
<evidence type="ECO:0000313" key="1">
    <source>
        <dbReference type="EMBL" id="KAI3772769.1"/>
    </source>
</evidence>
<accession>A0ACB9FNC1</accession>
<keyword evidence="2" id="KW-1185">Reference proteome</keyword>
<reference evidence="2" key="1">
    <citation type="journal article" date="2022" name="Mol. Ecol. Resour.">
        <title>The genomes of chicory, endive, great burdock and yacon provide insights into Asteraceae palaeo-polyploidization history and plant inulin production.</title>
        <authorList>
            <person name="Fan W."/>
            <person name="Wang S."/>
            <person name="Wang H."/>
            <person name="Wang A."/>
            <person name="Jiang F."/>
            <person name="Liu H."/>
            <person name="Zhao H."/>
            <person name="Xu D."/>
            <person name="Zhang Y."/>
        </authorList>
    </citation>
    <scope>NUCLEOTIDE SEQUENCE [LARGE SCALE GENOMIC DNA]</scope>
    <source>
        <strain evidence="2">cv. Niubang</strain>
    </source>
</reference>
<proteinExistence type="predicted"/>
<organism evidence="1 2">
    <name type="scientific">Arctium lappa</name>
    <name type="common">Greater burdock</name>
    <name type="synonym">Lappa major</name>
    <dbReference type="NCBI Taxonomy" id="4217"/>
    <lineage>
        <taxon>Eukaryota</taxon>
        <taxon>Viridiplantae</taxon>
        <taxon>Streptophyta</taxon>
        <taxon>Embryophyta</taxon>
        <taxon>Tracheophyta</taxon>
        <taxon>Spermatophyta</taxon>
        <taxon>Magnoliopsida</taxon>
        <taxon>eudicotyledons</taxon>
        <taxon>Gunneridae</taxon>
        <taxon>Pentapetalae</taxon>
        <taxon>asterids</taxon>
        <taxon>campanulids</taxon>
        <taxon>Asterales</taxon>
        <taxon>Asteraceae</taxon>
        <taxon>Carduoideae</taxon>
        <taxon>Cardueae</taxon>
        <taxon>Arctiinae</taxon>
        <taxon>Arctium</taxon>
    </lineage>
</organism>